<dbReference type="EMBL" id="MLJW01000005">
    <property type="protein sequence ID" value="OIR17363.1"/>
    <property type="molecule type" value="Genomic_DNA"/>
</dbReference>
<dbReference type="SUPFAM" id="SSF47175">
    <property type="entry name" value="Cytochromes"/>
    <property type="match status" value="1"/>
</dbReference>
<organism evidence="1">
    <name type="scientific">mine drainage metagenome</name>
    <dbReference type="NCBI Taxonomy" id="410659"/>
    <lineage>
        <taxon>unclassified sequences</taxon>
        <taxon>metagenomes</taxon>
        <taxon>ecological metagenomes</taxon>
    </lineage>
</organism>
<name>A0A1J5TB66_9ZZZZ</name>
<dbReference type="GO" id="GO:0020037">
    <property type="term" value="F:heme binding"/>
    <property type="evidence" value="ECO:0007669"/>
    <property type="project" value="InterPro"/>
</dbReference>
<dbReference type="GO" id="GO:0009055">
    <property type="term" value="F:electron transfer activity"/>
    <property type="evidence" value="ECO:0007669"/>
    <property type="project" value="InterPro"/>
</dbReference>
<dbReference type="GO" id="GO:0022900">
    <property type="term" value="P:electron transport chain"/>
    <property type="evidence" value="ECO:0007669"/>
    <property type="project" value="InterPro"/>
</dbReference>
<gene>
    <name evidence="1" type="ORF">GALL_23900</name>
</gene>
<dbReference type="InterPro" id="IPR010980">
    <property type="entry name" value="Cyt_c/b562"/>
</dbReference>
<proteinExistence type="predicted"/>
<dbReference type="GO" id="GO:0005506">
    <property type="term" value="F:iron ion binding"/>
    <property type="evidence" value="ECO:0007669"/>
    <property type="project" value="InterPro"/>
</dbReference>
<evidence type="ECO:0008006" key="2">
    <source>
        <dbReference type="Google" id="ProtNLM"/>
    </source>
</evidence>
<accession>A0A1J5TB66</accession>
<evidence type="ECO:0000313" key="1">
    <source>
        <dbReference type="EMBL" id="OIR17363.1"/>
    </source>
</evidence>
<reference evidence="1" key="1">
    <citation type="submission" date="2016-10" db="EMBL/GenBank/DDBJ databases">
        <title>Sequence of Gallionella enrichment culture.</title>
        <authorList>
            <person name="Poehlein A."/>
            <person name="Muehling M."/>
            <person name="Daniel R."/>
        </authorList>
    </citation>
    <scope>NUCLEOTIDE SEQUENCE</scope>
</reference>
<comment type="caution">
    <text evidence="1">The sequence shown here is derived from an EMBL/GenBank/DDBJ whole genome shotgun (WGS) entry which is preliminary data.</text>
</comment>
<protein>
    <recommendedName>
        <fullName evidence="2">Cytochrome c</fullName>
    </recommendedName>
</protein>
<sequence>MNKLSGIGLFLALCIGTGVHADELMSLASNTAETNSDERQLVNYPDKVKAHVLANMRGHLQTIADIMDALAKAQYNQAADMADMRLGMESTGAAGCRMGGGKGEMGMMSEASHLDHQMSMLMPEEMRKLGQNMHRSANEFAIIARNAAINGNSSAPIQALGNVMKQCAACHAAYRLN</sequence>
<dbReference type="AlphaFoldDB" id="A0A1J5TB66"/>
<dbReference type="Gene3D" id="1.20.120.10">
    <property type="entry name" value="Cytochrome c/b562"/>
    <property type="match status" value="1"/>
</dbReference>